<name>A0ABY8BJW4_AFICR</name>
<evidence type="ECO:0000313" key="3">
    <source>
        <dbReference type="Proteomes" id="UP001213907"/>
    </source>
</evidence>
<dbReference type="RefSeq" id="WP_275245888.1">
    <property type="nucleotide sequence ID" value="NZ_BAABDX010000002.1"/>
</dbReference>
<dbReference type="PANTHER" id="PTHR36920">
    <property type="match status" value="1"/>
</dbReference>
<dbReference type="Pfam" id="PF03922">
    <property type="entry name" value="OmpW"/>
    <property type="match status" value="1"/>
</dbReference>
<keyword evidence="3" id="KW-1185">Reference proteome</keyword>
<dbReference type="PANTHER" id="PTHR36920:SF1">
    <property type="entry name" value="OUTER MEMBRANE PROTEIN W"/>
    <property type="match status" value="1"/>
</dbReference>
<dbReference type="Proteomes" id="UP001213907">
    <property type="component" value="Chromosome"/>
</dbReference>
<proteinExistence type="inferred from homology"/>
<gene>
    <name evidence="2" type="ORF">AFIC_001771</name>
</gene>
<comment type="similarity">
    <text evidence="1">Belongs to the OmpW/AlkL family.</text>
</comment>
<dbReference type="InterPro" id="IPR011250">
    <property type="entry name" value="OMP/PagP_B-barrel"/>
</dbReference>
<dbReference type="Gene3D" id="2.40.160.20">
    <property type="match status" value="1"/>
</dbReference>
<evidence type="ECO:0000256" key="1">
    <source>
        <dbReference type="ARBA" id="ARBA00009330"/>
    </source>
</evidence>
<accession>A0ABY8BJW4</accession>
<dbReference type="InterPro" id="IPR005618">
    <property type="entry name" value="OMPW"/>
</dbReference>
<dbReference type="EMBL" id="CP113162">
    <property type="protein sequence ID" value="WEF50242.1"/>
    <property type="molecule type" value="Genomic_DNA"/>
</dbReference>
<reference evidence="2 3" key="1">
    <citation type="submission" date="2022-11" db="EMBL/GenBank/DDBJ databases">
        <authorList>
            <person name="Siebert D."/>
            <person name="Busche T."/>
            <person name="Saydam E."/>
            <person name="Kalinowski J."/>
            <person name="Ruckert C."/>
            <person name="Blombach B."/>
        </authorList>
    </citation>
    <scope>NUCLEOTIDE SEQUENCE [LARGE SCALE GENOMIC DNA]</scope>
    <source>
        <strain evidence="2 3">DSM 1083</strain>
    </source>
</reference>
<evidence type="ECO:0000313" key="2">
    <source>
        <dbReference type="EMBL" id="WEF50242.1"/>
    </source>
</evidence>
<organism evidence="2 3">
    <name type="scientific">Afipia carboxydohydrogena</name>
    <name type="common">Pseudomonas carboxydohydrogena</name>
    <dbReference type="NCBI Taxonomy" id="290"/>
    <lineage>
        <taxon>Bacteria</taxon>
        <taxon>Pseudomonadati</taxon>
        <taxon>Pseudomonadota</taxon>
        <taxon>Alphaproteobacteria</taxon>
        <taxon>Hyphomicrobiales</taxon>
        <taxon>Nitrobacteraceae</taxon>
        <taxon>Afipia</taxon>
    </lineage>
</organism>
<sequence>MIRVRAITVVPDASANLGIAGASVDVSKSVMPELDVTYFFTKNIALEVVAAFSPHSVTGTGTIEPLGKLMHTLLLPPVATLQYHFTDFGAFKPYIGVGVNYTWFLDQSLKQPALVTGHISNSVGVVGNVGFDYMIDRHWGLNLDLKYVDMQPNVSFNNGAITGKVKINPWIVGTGVTYKF</sequence>
<protein>
    <submittedName>
        <fullName evidence="2">Outer membrane beta-barrel protein</fullName>
    </submittedName>
</protein>
<dbReference type="SUPFAM" id="SSF56925">
    <property type="entry name" value="OMPA-like"/>
    <property type="match status" value="1"/>
</dbReference>